<accession>A0A017SQ67</accession>
<keyword evidence="2" id="KW-1185">Reference proteome</keyword>
<gene>
    <name evidence="1" type="ORF">EURHEDRAFT_210637</name>
</gene>
<name>A0A017SQ67_ASPRC</name>
<dbReference type="HOGENOM" id="CLU_2527063_0_0_1"/>
<organism evidence="1 2">
    <name type="scientific">Aspergillus ruber (strain CBS 135680)</name>
    <dbReference type="NCBI Taxonomy" id="1388766"/>
    <lineage>
        <taxon>Eukaryota</taxon>
        <taxon>Fungi</taxon>
        <taxon>Dikarya</taxon>
        <taxon>Ascomycota</taxon>
        <taxon>Pezizomycotina</taxon>
        <taxon>Eurotiomycetes</taxon>
        <taxon>Eurotiomycetidae</taxon>
        <taxon>Eurotiales</taxon>
        <taxon>Aspergillaceae</taxon>
        <taxon>Aspergillus</taxon>
        <taxon>Aspergillus subgen. Aspergillus</taxon>
    </lineage>
</organism>
<evidence type="ECO:0000313" key="2">
    <source>
        <dbReference type="Proteomes" id="UP000019804"/>
    </source>
</evidence>
<dbReference type="RefSeq" id="XP_040642108.1">
    <property type="nucleotide sequence ID" value="XM_040777976.1"/>
</dbReference>
<reference evidence="2" key="1">
    <citation type="journal article" date="2014" name="Nat. Commun.">
        <title>Genomic adaptations of the halophilic Dead Sea filamentous fungus Eurotium rubrum.</title>
        <authorList>
            <person name="Kis-Papo T."/>
            <person name="Weig A.R."/>
            <person name="Riley R."/>
            <person name="Persoh D."/>
            <person name="Salamov A."/>
            <person name="Sun H."/>
            <person name="Lipzen A."/>
            <person name="Wasser S.P."/>
            <person name="Rambold G."/>
            <person name="Grigoriev I.V."/>
            <person name="Nevo E."/>
        </authorList>
    </citation>
    <scope>NUCLEOTIDE SEQUENCE [LARGE SCALE GENOMIC DNA]</scope>
    <source>
        <strain evidence="2">CBS 135680</strain>
    </source>
</reference>
<dbReference type="Proteomes" id="UP000019804">
    <property type="component" value="Unassembled WGS sequence"/>
</dbReference>
<dbReference type="GeneID" id="63693100"/>
<dbReference type="AlphaFoldDB" id="A0A017SQ67"/>
<evidence type="ECO:0000313" key="1">
    <source>
        <dbReference type="EMBL" id="EYE98420.1"/>
    </source>
</evidence>
<proteinExistence type="predicted"/>
<dbReference type="OrthoDB" id="4424230at2759"/>
<sequence>MRSLKTLCYGQISLVLLPNTGRIRNHFVVEVDIKHTKGHNRNQKVLNWSYYHCGIERISGNVRGHRLVIRITNPFMQYTKTGRL</sequence>
<protein>
    <submittedName>
        <fullName evidence="1">Uncharacterized protein</fullName>
    </submittedName>
</protein>
<dbReference type="EMBL" id="KK088413">
    <property type="protein sequence ID" value="EYE98420.1"/>
    <property type="molecule type" value="Genomic_DNA"/>
</dbReference>